<gene>
    <name evidence="2" type="ORF">DFJ64_0056</name>
</gene>
<dbReference type="Proteomes" id="UP000256485">
    <property type="component" value="Unassembled WGS sequence"/>
</dbReference>
<name>A0A3D9V1N1_THECX</name>
<feature type="domain" description="N-acetyltransferase" evidence="1">
    <location>
        <begin position="22"/>
        <end position="161"/>
    </location>
</feature>
<dbReference type="EMBL" id="QTUC01000001">
    <property type="protein sequence ID" value="REF34693.1"/>
    <property type="molecule type" value="Genomic_DNA"/>
</dbReference>
<dbReference type="RefSeq" id="WP_115848608.1">
    <property type="nucleotide sequence ID" value="NZ_QTUC01000001.1"/>
</dbReference>
<accession>A0A3D9V1N1</accession>
<evidence type="ECO:0000313" key="3">
    <source>
        <dbReference type="Proteomes" id="UP000256485"/>
    </source>
</evidence>
<dbReference type="Gene3D" id="3.40.630.30">
    <property type="match status" value="1"/>
</dbReference>
<comment type="caution">
    <text evidence="2">The sequence shown here is derived from an EMBL/GenBank/DDBJ whole genome shotgun (WGS) entry which is preliminary data.</text>
</comment>
<dbReference type="PROSITE" id="PS51186">
    <property type="entry name" value="GNAT"/>
    <property type="match status" value="1"/>
</dbReference>
<sequence>MSTEEDHVQLVRVAERHKTVLANLVQFYRYDLSEVRNYELSPHGTYPYRYLDHYFVEPAREPLFILAGERLAGFALVRKLDDGLLHLAEFFVLRALRRAGIGRRAATKLFRRFPGDWQLEYDHANVPATRFWPQVVEAVADGPIEARDLYPPDVDYPCRELRFHTS</sequence>
<evidence type="ECO:0000313" key="2">
    <source>
        <dbReference type="EMBL" id="REF34693.1"/>
    </source>
</evidence>
<protein>
    <submittedName>
        <fullName evidence="2">Putative acetyltransferase</fullName>
    </submittedName>
</protein>
<dbReference type="InterPro" id="IPR016181">
    <property type="entry name" value="Acyl_CoA_acyltransferase"/>
</dbReference>
<keyword evidence="3" id="KW-1185">Reference proteome</keyword>
<proteinExistence type="predicted"/>
<dbReference type="InterPro" id="IPR000182">
    <property type="entry name" value="GNAT_dom"/>
</dbReference>
<dbReference type="AlphaFoldDB" id="A0A3D9V1N1"/>
<reference evidence="2 3" key="1">
    <citation type="submission" date="2018-08" db="EMBL/GenBank/DDBJ databases">
        <title>Sequencing the genomes of 1000 actinobacteria strains.</title>
        <authorList>
            <person name="Klenk H.-P."/>
        </authorList>
    </citation>
    <scope>NUCLEOTIDE SEQUENCE [LARGE SCALE GENOMIC DNA]</scope>
    <source>
        <strain evidence="2 3">DSM 22891</strain>
    </source>
</reference>
<dbReference type="SUPFAM" id="SSF55729">
    <property type="entry name" value="Acyl-CoA N-acyltransferases (Nat)"/>
    <property type="match status" value="1"/>
</dbReference>
<dbReference type="Pfam" id="PF00583">
    <property type="entry name" value="Acetyltransf_1"/>
    <property type="match status" value="1"/>
</dbReference>
<dbReference type="CDD" id="cd04301">
    <property type="entry name" value="NAT_SF"/>
    <property type="match status" value="1"/>
</dbReference>
<organism evidence="2 3">
    <name type="scientific">Thermasporomyces composti</name>
    <dbReference type="NCBI Taxonomy" id="696763"/>
    <lineage>
        <taxon>Bacteria</taxon>
        <taxon>Bacillati</taxon>
        <taxon>Actinomycetota</taxon>
        <taxon>Actinomycetes</taxon>
        <taxon>Propionibacteriales</taxon>
        <taxon>Nocardioidaceae</taxon>
        <taxon>Thermasporomyces</taxon>
    </lineage>
</organism>
<dbReference type="GO" id="GO:0016747">
    <property type="term" value="F:acyltransferase activity, transferring groups other than amino-acyl groups"/>
    <property type="evidence" value="ECO:0007669"/>
    <property type="project" value="InterPro"/>
</dbReference>
<keyword evidence="2" id="KW-0808">Transferase</keyword>
<evidence type="ECO:0000259" key="1">
    <source>
        <dbReference type="PROSITE" id="PS51186"/>
    </source>
</evidence>
<dbReference type="OrthoDB" id="3627178at2"/>